<dbReference type="EMBL" id="JBBPBN010000251">
    <property type="protein sequence ID" value="KAK8492375.1"/>
    <property type="molecule type" value="Genomic_DNA"/>
</dbReference>
<sequence length="215" mass="24644">MKPKKMHKYACIPQKQFVFYSNEKHHVAKNCLFVGILVGPCFFIWIDTRVLQGRHLLPSRLSFLADHGHPGARQTFVLKALSTNKLTRFPVADVKIVEDEVDLAPKAKDSRRPFNLLISHHPEASDNKYLVTFPLAEPLKCWRPFPVEINGTSVRCFDSMVKYESPKAEVLGLLRLLINLKNVLKNLIVCLAGGFRFLKMNCGCDFSVDKWYKRT</sequence>
<proteinExistence type="predicted"/>
<evidence type="ECO:0000256" key="1">
    <source>
        <dbReference type="SAM" id="Phobius"/>
    </source>
</evidence>
<comment type="caution">
    <text evidence="2">The sequence shown here is derived from an EMBL/GenBank/DDBJ whole genome shotgun (WGS) entry which is preliminary data.</text>
</comment>
<keyword evidence="1" id="KW-1133">Transmembrane helix</keyword>
<keyword evidence="1" id="KW-0812">Transmembrane</keyword>
<reference evidence="2 3" key="1">
    <citation type="journal article" date="2024" name="G3 (Bethesda)">
        <title>Genome assembly of Hibiscus sabdariffa L. provides insights into metabolisms of medicinal natural products.</title>
        <authorList>
            <person name="Kim T."/>
        </authorList>
    </citation>
    <scope>NUCLEOTIDE SEQUENCE [LARGE SCALE GENOMIC DNA]</scope>
    <source>
        <strain evidence="2">TK-2024</strain>
        <tissue evidence="2">Old leaves</tissue>
    </source>
</reference>
<dbReference type="Proteomes" id="UP001396334">
    <property type="component" value="Unassembled WGS sequence"/>
</dbReference>
<protein>
    <submittedName>
        <fullName evidence="2">Uncharacterized protein</fullName>
    </submittedName>
</protein>
<evidence type="ECO:0000313" key="3">
    <source>
        <dbReference type="Proteomes" id="UP001396334"/>
    </source>
</evidence>
<name>A0ABR2AGX3_9ROSI</name>
<accession>A0ABR2AGX3</accession>
<organism evidence="2 3">
    <name type="scientific">Hibiscus sabdariffa</name>
    <name type="common">roselle</name>
    <dbReference type="NCBI Taxonomy" id="183260"/>
    <lineage>
        <taxon>Eukaryota</taxon>
        <taxon>Viridiplantae</taxon>
        <taxon>Streptophyta</taxon>
        <taxon>Embryophyta</taxon>
        <taxon>Tracheophyta</taxon>
        <taxon>Spermatophyta</taxon>
        <taxon>Magnoliopsida</taxon>
        <taxon>eudicotyledons</taxon>
        <taxon>Gunneridae</taxon>
        <taxon>Pentapetalae</taxon>
        <taxon>rosids</taxon>
        <taxon>malvids</taxon>
        <taxon>Malvales</taxon>
        <taxon>Malvaceae</taxon>
        <taxon>Malvoideae</taxon>
        <taxon>Hibiscus</taxon>
    </lineage>
</organism>
<evidence type="ECO:0000313" key="2">
    <source>
        <dbReference type="EMBL" id="KAK8492375.1"/>
    </source>
</evidence>
<keyword evidence="3" id="KW-1185">Reference proteome</keyword>
<keyword evidence="1" id="KW-0472">Membrane</keyword>
<gene>
    <name evidence="2" type="ORF">V6N11_066185</name>
</gene>
<feature type="transmembrane region" description="Helical" evidence="1">
    <location>
        <begin position="27"/>
        <end position="46"/>
    </location>
</feature>